<comment type="caution">
    <text evidence="1">The sequence shown here is derived from an EMBL/GenBank/DDBJ whole genome shotgun (WGS) entry which is preliminary data.</text>
</comment>
<evidence type="ECO:0000313" key="2">
    <source>
        <dbReference type="Proteomes" id="UP000190037"/>
    </source>
</evidence>
<protein>
    <submittedName>
        <fullName evidence="1">Uncharacterized protein</fullName>
    </submittedName>
</protein>
<dbReference type="STRING" id="159449.B4N89_27020"/>
<keyword evidence="2" id="KW-1185">Reference proteome</keyword>
<dbReference type="AlphaFoldDB" id="A0A1T3P581"/>
<dbReference type="Proteomes" id="UP000190037">
    <property type="component" value="Unassembled WGS sequence"/>
</dbReference>
<organism evidence="1 2">
    <name type="scientific">Embleya scabrispora</name>
    <dbReference type="NCBI Taxonomy" id="159449"/>
    <lineage>
        <taxon>Bacteria</taxon>
        <taxon>Bacillati</taxon>
        <taxon>Actinomycetota</taxon>
        <taxon>Actinomycetes</taxon>
        <taxon>Kitasatosporales</taxon>
        <taxon>Streptomycetaceae</taxon>
        <taxon>Embleya</taxon>
    </lineage>
</organism>
<accession>A0A1T3P581</accession>
<dbReference type="EMBL" id="MWQN01000001">
    <property type="protein sequence ID" value="OPC84095.1"/>
    <property type="molecule type" value="Genomic_DNA"/>
</dbReference>
<reference evidence="1 2" key="1">
    <citation type="submission" date="2017-03" db="EMBL/GenBank/DDBJ databases">
        <title>Draft genome sequence of Streptomyces scabrisporus NF3, endophyte isolated from Amphipterygium adstringens.</title>
        <authorList>
            <person name="Vazquez M."/>
            <person name="Ceapa C.D."/>
            <person name="Rodriguez Luna D."/>
            <person name="Sanchez Esquivel S."/>
        </authorList>
    </citation>
    <scope>NUCLEOTIDE SEQUENCE [LARGE SCALE GENOMIC DNA]</scope>
    <source>
        <strain evidence="1 2">NF3</strain>
    </source>
</reference>
<sequence>MMSTRTDPDRGAIEDFAEHDGFFRITRVCDNAGVAFLAGTALSHARVLMDLRTMGTTMRPEEVARLLDGYAPWYGYASSATDEDPAAPPTRTPPLAHGHAYRPSGRWHLGHQHFFAQIQALVVALNLLRTAVDRGDDPGVRTHLLLASRLALAAGAGLRYAGDFRPQDYGSVRDTMTPPRLNAGFSGMQTRDHHALVQAFRDLPLNALRARSEEYETFLTAVRAMYVAHVHVCDHFGGRAGPSLRMEARSHEHSHGEASIVVEALAHSRLHLLERP</sequence>
<proteinExistence type="predicted"/>
<name>A0A1T3P581_9ACTN</name>
<gene>
    <name evidence="1" type="ORF">B4N89_27020</name>
</gene>
<evidence type="ECO:0000313" key="1">
    <source>
        <dbReference type="EMBL" id="OPC84095.1"/>
    </source>
</evidence>